<accession>A0A564G2H6</accession>
<organism evidence="2 3">
    <name type="scientific">Methylobacterium dankookense</name>
    <dbReference type="NCBI Taxonomy" id="560405"/>
    <lineage>
        <taxon>Bacteria</taxon>
        <taxon>Pseudomonadati</taxon>
        <taxon>Pseudomonadota</taxon>
        <taxon>Alphaproteobacteria</taxon>
        <taxon>Hyphomicrobiales</taxon>
        <taxon>Methylobacteriaceae</taxon>
        <taxon>Methylobacterium</taxon>
    </lineage>
</organism>
<dbReference type="Proteomes" id="UP000401717">
    <property type="component" value="Unassembled WGS sequence"/>
</dbReference>
<reference evidence="2 3" key="1">
    <citation type="submission" date="2019-06" db="EMBL/GenBank/DDBJ databases">
        <authorList>
            <person name="Rodrigo-Torres L."/>
            <person name="Arahal R. D."/>
            <person name="Lucena T."/>
        </authorList>
    </citation>
    <scope>NUCLEOTIDE SEQUENCE [LARGE SCALE GENOMIC DNA]</scope>
    <source>
        <strain evidence="2 3">SW08-7</strain>
    </source>
</reference>
<name>A0A564G2H6_9HYPH</name>
<gene>
    <name evidence="2" type="ORF">MTDSW087_03518</name>
</gene>
<dbReference type="AlphaFoldDB" id="A0A564G2H6"/>
<protein>
    <submittedName>
        <fullName evidence="2">Uncharacterized protein</fullName>
    </submittedName>
</protein>
<feature type="region of interest" description="Disordered" evidence="1">
    <location>
        <begin position="1"/>
        <end position="31"/>
    </location>
</feature>
<sequence>MGRQQRVKGMELRGNLGASELSEGEPAEDSE</sequence>
<proteinExistence type="predicted"/>
<evidence type="ECO:0000313" key="2">
    <source>
        <dbReference type="EMBL" id="VUF13811.1"/>
    </source>
</evidence>
<evidence type="ECO:0000256" key="1">
    <source>
        <dbReference type="SAM" id="MobiDB-lite"/>
    </source>
</evidence>
<feature type="compositionally biased region" description="Acidic residues" evidence="1">
    <location>
        <begin position="22"/>
        <end position="31"/>
    </location>
</feature>
<evidence type="ECO:0000313" key="3">
    <source>
        <dbReference type="Proteomes" id="UP000401717"/>
    </source>
</evidence>
<dbReference type="EMBL" id="CABFVH010000024">
    <property type="protein sequence ID" value="VUF13811.1"/>
    <property type="molecule type" value="Genomic_DNA"/>
</dbReference>